<sequence>MKSNLANLLPFMGWFSYATTNWIWRKVVRLSQNGYRFAEN</sequence>
<evidence type="ECO:0000313" key="2">
    <source>
        <dbReference type="Proteomes" id="UP000494161"/>
    </source>
</evidence>
<name>A0ABM8M1N2_9BURK</name>
<organism evidence="1 2">
    <name type="scientific">Achromobacter ruhlandii</name>
    <dbReference type="NCBI Taxonomy" id="72557"/>
    <lineage>
        <taxon>Bacteria</taxon>
        <taxon>Pseudomonadati</taxon>
        <taxon>Pseudomonadota</taxon>
        <taxon>Betaproteobacteria</taxon>
        <taxon>Burkholderiales</taxon>
        <taxon>Alcaligenaceae</taxon>
        <taxon>Achromobacter</taxon>
    </lineage>
</organism>
<accession>A0ABM8M1N2</accession>
<protein>
    <submittedName>
        <fullName evidence="1">Uncharacterized protein</fullName>
    </submittedName>
</protein>
<gene>
    <name evidence="1" type="ORF">LMG7053_05173</name>
</gene>
<reference evidence="1 2" key="1">
    <citation type="submission" date="2020-04" db="EMBL/GenBank/DDBJ databases">
        <authorList>
            <person name="De Canck E."/>
        </authorList>
    </citation>
    <scope>NUCLEOTIDE SEQUENCE [LARGE SCALE GENOMIC DNA]</scope>
    <source>
        <strain evidence="1 2">LMG 7053</strain>
    </source>
</reference>
<dbReference type="EMBL" id="CADILJ010000076">
    <property type="protein sequence ID" value="CAB3956956.1"/>
    <property type="molecule type" value="Genomic_DNA"/>
</dbReference>
<comment type="caution">
    <text evidence="1">The sequence shown here is derived from an EMBL/GenBank/DDBJ whole genome shotgun (WGS) entry which is preliminary data.</text>
</comment>
<keyword evidence="2" id="KW-1185">Reference proteome</keyword>
<dbReference type="Proteomes" id="UP000494161">
    <property type="component" value="Unassembled WGS sequence"/>
</dbReference>
<evidence type="ECO:0000313" key="1">
    <source>
        <dbReference type="EMBL" id="CAB3956956.1"/>
    </source>
</evidence>
<proteinExistence type="predicted"/>